<dbReference type="EMBL" id="SJPQ01000004">
    <property type="protein sequence ID" value="TWT86681.1"/>
    <property type="molecule type" value="Genomic_DNA"/>
</dbReference>
<protein>
    <submittedName>
        <fullName evidence="1">Uncharacterized protein</fullName>
    </submittedName>
</protein>
<dbReference type="AlphaFoldDB" id="A0A5C5ZIP5"/>
<accession>A0A5C5ZIP5</accession>
<evidence type="ECO:0000313" key="1">
    <source>
        <dbReference type="EMBL" id="TWT86681.1"/>
    </source>
</evidence>
<keyword evidence="2" id="KW-1185">Reference proteome</keyword>
<gene>
    <name evidence="1" type="ORF">Mal64_35100</name>
</gene>
<reference evidence="1 2" key="1">
    <citation type="submission" date="2019-02" db="EMBL/GenBank/DDBJ databases">
        <title>Deep-cultivation of Planctomycetes and their phenomic and genomic characterization uncovers novel biology.</title>
        <authorList>
            <person name="Wiegand S."/>
            <person name="Jogler M."/>
            <person name="Boedeker C."/>
            <person name="Pinto D."/>
            <person name="Vollmers J."/>
            <person name="Rivas-Marin E."/>
            <person name="Kohn T."/>
            <person name="Peeters S.H."/>
            <person name="Heuer A."/>
            <person name="Rast P."/>
            <person name="Oberbeckmann S."/>
            <person name="Bunk B."/>
            <person name="Jeske O."/>
            <person name="Meyerdierks A."/>
            <person name="Storesund J.E."/>
            <person name="Kallscheuer N."/>
            <person name="Luecker S."/>
            <person name="Lage O.M."/>
            <person name="Pohl T."/>
            <person name="Merkel B.J."/>
            <person name="Hornburger P."/>
            <person name="Mueller R.-W."/>
            <person name="Bruemmer F."/>
            <person name="Labrenz M."/>
            <person name="Spormann A.M."/>
            <person name="Op Den Camp H."/>
            <person name="Overmann J."/>
            <person name="Amann R."/>
            <person name="Jetten M.S.M."/>
            <person name="Mascher T."/>
            <person name="Medema M.H."/>
            <person name="Devos D.P."/>
            <person name="Kaster A.-K."/>
            <person name="Ovreas L."/>
            <person name="Rohde M."/>
            <person name="Galperin M.Y."/>
            <person name="Jogler C."/>
        </authorList>
    </citation>
    <scope>NUCLEOTIDE SEQUENCE [LARGE SCALE GENOMIC DNA]</scope>
    <source>
        <strain evidence="1 2">Mal64</strain>
    </source>
</reference>
<organism evidence="1 2">
    <name type="scientific">Pseudobythopirellula maris</name>
    <dbReference type="NCBI Taxonomy" id="2527991"/>
    <lineage>
        <taxon>Bacteria</taxon>
        <taxon>Pseudomonadati</taxon>
        <taxon>Planctomycetota</taxon>
        <taxon>Planctomycetia</taxon>
        <taxon>Pirellulales</taxon>
        <taxon>Lacipirellulaceae</taxon>
        <taxon>Pseudobythopirellula</taxon>
    </lineage>
</organism>
<dbReference type="Proteomes" id="UP000315440">
    <property type="component" value="Unassembled WGS sequence"/>
</dbReference>
<comment type="caution">
    <text evidence="1">The sequence shown here is derived from an EMBL/GenBank/DDBJ whole genome shotgun (WGS) entry which is preliminary data.</text>
</comment>
<sequence>MSKTHTPEVHEVPPFVVRHLEHKLYVLSRQCPYWHRRLLADLMRKQADALDDECGEAGR</sequence>
<evidence type="ECO:0000313" key="2">
    <source>
        <dbReference type="Proteomes" id="UP000315440"/>
    </source>
</evidence>
<name>A0A5C5ZIP5_9BACT</name>
<proteinExistence type="predicted"/>